<protein>
    <submittedName>
        <fullName evidence="1">Uncharacterized protein</fullName>
    </submittedName>
</protein>
<gene>
    <name evidence="1" type="ORF">IOQ59_10920</name>
</gene>
<comment type="caution">
    <text evidence="1">The sequence shown here is derived from an EMBL/GenBank/DDBJ whole genome shotgun (WGS) entry which is preliminary data.</text>
</comment>
<keyword evidence="2" id="KW-1185">Reference proteome</keyword>
<dbReference type="Proteomes" id="UP000640333">
    <property type="component" value="Unassembled WGS sequence"/>
</dbReference>
<dbReference type="AlphaFoldDB" id="A0A8J7JZI3"/>
<reference evidence="1" key="1">
    <citation type="submission" date="2020-10" db="EMBL/GenBank/DDBJ databases">
        <title>Bacterium isolated from coastal waters sediment.</title>
        <authorList>
            <person name="Chen R.-J."/>
            <person name="Lu D.-C."/>
            <person name="Zhu K.-L."/>
            <person name="Du Z.-J."/>
        </authorList>
    </citation>
    <scope>NUCLEOTIDE SEQUENCE</scope>
    <source>
        <strain evidence="1">N1Y112</strain>
    </source>
</reference>
<accession>A0A8J7JZI3</accession>
<dbReference type="EMBL" id="JADEYS010000009">
    <property type="protein sequence ID" value="MBE9397769.1"/>
    <property type="molecule type" value="Genomic_DNA"/>
</dbReference>
<dbReference type="RefSeq" id="WP_193953317.1">
    <property type="nucleotide sequence ID" value="NZ_JADEYS010000009.1"/>
</dbReference>
<organism evidence="1 2">
    <name type="scientific">Pontibacterium sinense</name>
    <dbReference type="NCBI Taxonomy" id="2781979"/>
    <lineage>
        <taxon>Bacteria</taxon>
        <taxon>Pseudomonadati</taxon>
        <taxon>Pseudomonadota</taxon>
        <taxon>Gammaproteobacteria</taxon>
        <taxon>Oceanospirillales</taxon>
        <taxon>Oceanospirillaceae</taxon>
        <taxon>Pontibacterium</taxon>
    </lineage>
</organism>
<evidence type="ECO:0000313" key="2">
    <source>
        <dbReference type="Proteomes" id="UP000640333"/>
    </source>
</evidence>
<sequence length="89" mass="10694">MKFKKQDKEIVVGWIERQFKKNPTFPVSCIDGDKNKNSVSKEHLKAYKAWTKTTHKRSEIQEWVDKWLETSEIKKLEAEITRRSKDKKE</sequence>
<proteinExistence type="predicted"/>
<evidence type="ECO:0000313" key="1">
    <source>
        <dbReference type="EMBL" id="MBE9397769.1"/>
    </source>
</evidence>
<name>A0A8J7JZI3_9GAMM</name>